<protein>
    <submittedName>
        <fullName evidence="1">Uncharacterized protein</fullName>
    </submittedName>
</protein>
<dbReference type="AlphaFoldDB" id="Q9YC79"/>
<dbReference type="RefSeq" id="WP_010866330.1">
    <property type="nucleotide sequence ID" value="NC_000854.2"/>
</dbReference>
<gene>
    <name evidence="1" type="ordered locus">APE_1372.1</name>
</gene>
<dbReference type="EnsemblBacteria" id="BAA80369">
    <property type="protein sequence ID" value="BAA80369"/>
    <property type="gene ID" value="APE_1372.1"/>
</dbReference>
<evidence type="ECO:0000313" key="1">
    <source>
        <dbReference type="EMBL" id="BAA80369.2"/>
    </source>
</evidence>
<reference evidence="1 2" key="1">
    <citation type="journal article" date="1999" name="DNA Res.">
        <title>Complete genome sequence of an aerobic hyper-thermophilic crenarchaeon, Aeropyrum pernix K1.</title>
        <authorList>
            <person name="Kawarabayasi Y."/>
            <person name="Hino Y."/>
            <person name="Horikawa H."/>
            <person name="Yamazaki S."/>
            <person name="Haikawa Y."/>
            <person name="Jin-no K."/>
            <person name="Takahashi M."/>
            <person name="Sekine M."/>
            <person name="Baba S."/>
            <person name="Ankai A."/>
            <person name="Kosugi H."/>
            <person name="Hosoyama A."/>
            <person name="Fukui S."/>
            <person name="Nagai Y."/>
            <person name="Nishijima K."/>
            <person name="Nakazawa H."/>
            <person name="Takamiya M."/>
            <person name="Masuda S."/>
            <person name="Funahashi T."/>
            <person name="Tanaka T."/>
            <person name="Kudoh Y."/>
            <person name="Yamazaki J."/>
            <person name="Kushida N."/>
            <person name="Oguchi A."/>
            <person name="Aoki K."/>
            <person name="Kubota K."/>
            <person name="Nakamura Y."/>
            <person name="Nomura N."/>
            <person name="Sako Y."/>
            <person name="Kikuchi H."/>
        </authorList>
    </citation>
    <scope>NUCLEOTIDE SEQUENCE [LARGE SCALE GENOMIC DNA]</scope>
    <source>
        <strain evidence="2">ATCC 700893 / DSM 11879 / JCM 9820 / NBRC 100138 / K1</strain>
    </source>
</reference>
<organism evidence="1 2">
    <name type="scientific">Aeropyrum pernix (strain ATCC 700893 / DSM 11879 / JCM 9820 / NBRC 100138 / K1)</name>
    <dbReference type="NCBI Taxonomy" id="272557"/>
    <lineage>
        <taxon>Archaea</taxon>
        <taxon>Thermoproteota</taxon>
        <taxon>Thermoprotei</taxon>
        <taxon>Desulfurococcales</taxon>
        <taxon>Desulfurococcaceae</taxon>
        <taxon>Aeropyrum</taxon>
    </lineage>
</organism>
<sequence>MDESFGIVERIVRAGCAKGCSWYVVGSVYVRPDRVFSRLVKALEDEGALLHYVDEVERRIVFKIGFRGLAKLAGLIALSSRAVSLELKASCRIAGWAEALECIMDKYRVFKRDRESGTVVAYGVVGGRIVEAEVKGSRLHLKIGRRFGGSLRSAPPQGLFRMSLEEVLELMGHGGG</sequence>
<dbReference type="STRING" id="272557.APE_1372.1"/>
<dbReference type="Proteomes" id="UP000002518">
    <property type="component" value="Chromosome"/>
</dbReference>
<dbReference type="KEGG" id="ape:APE_1372.1"/>
<proteinExistence type="predicted"/>
<keyword evidence="2" id="KW-1185">Reference proteome</keyword>
<dbReference type="eggNOG" id="arCOG12303">
    <property type="taxonomic scope" value="Archaea"/>
</dbReference>
<dbReference type="GeneID" id="1445974"/>
<accession>Q9YC79</accession>
<evidence type="ECO:0000313" key="2">
    <source>
        <dbReference type="Proteomes" id="UP000002518"/>
    </source>
</evidence>
<name>Q9YC79_AERPE</name>
<dbReference type="PIR" id="C72614">
    <property type="entry name" value="C72614"/>
</dbReference>
<dbReference type="EMBL" id="BA000002">
    <property type="protein sequence ID" value="BAA80369.2"/>
    <property type="molecule type" value="Genomic_DNA"/>
</dbReference>